<reference evidence="2" key="1">
    <citation type="submission" date="2015-07" db="EMBL/GenBank/DDBJ databases">
        <title>Transcriptome Assembly of Anthurium amnicola.</title>
        <authorList>
            <person name="Suzuki J."/>
        </authorList>
    </citation>
    <scope>NUCLEOTIDE SEQUENCE</scope>
</reference>
<dbReference type="AlphaFoldDB" id="A0A1D1Y7C3"/>
<dbReference type="PANTHER" id="PTHR36390:SF1">
    <property type="entry name" value="MYOSIN HEAVY CHAIN-LIKE PROTEIN"/>
    <property type="match status" value="1"/>
</dbReference>
<sequence length="523" mass="60072">WRRPQASRCCPAGAPPRYRGPLLEVLLFGGSNLILANWVSAISGFPRKKLPECCTQHGTPERMSNGFPITSESSSDKEELLRIGKMCRELRKEKDVLQMLLSREQSINTELIKRFESDSIAVSEACFKDRKYIDELENKLQNCLQEIAFLQDQLNLRNAEVNCLGENVHSLELKLGEVSKLHEKLRLLRDEVVQCGSQCTFLTHELEQKEAELWKSKLHIDKLESVASSVSLESQCEIESMKLDIAALERRCFEAEKLCDQANQEKSIMDALSEEYIVQLKEAQHTIRCLEKENKELQENLRAREKSSEMLVSRAQVHLNEWLKSNCRAATCAPSEPDKHLLMNLEDYLPLPIEMCTCKKVLDPFLSKLAVVTAWDESMKDKMDKMSNQIRESDRLVSQLKEELREEKLRAREEAEDLAQEMAEFRYHITGMLEEECKRRACVEQASIRRIQELEAQVLKEQRKSLAAINHFHEARAQAEARSTEVHHLKNALKAFLQNSETDMPVSVESCSCGSCIFPKEEC</sequence>
<dbReference type="EMBL" id="GDJX01017389">
    <property type="protein sequence ID" value="JAT50547.1"/>
    <property type="molecule type" value="Transcribed_RNA"/>
</dbReference>
<evidence type="ECO:0000256" key="1">
    <source>
        <dbReference type="SAM" id="Coils"/>
    </source>
</evidence>
<gene>
    <name evidence="2" type="primary">mbo1_1</name>
    <name evidence="2" type="ORF">g.57694</name>
</gene>
<evidence type="ECO:0000313" key="2">
    <source>
        <dbReference type="EMBL" id="JAT50547.1"/>
    </source>
</evidence>
<protein>
    <submittedName>
        <fullName evidence="2">Microtubule organizer protein 1</fullName>
    </submittedName>
</protein>
<feature type="coiled-coil region" evidence="1">
    <location>
        <begin position="238"/>
        <end position="307"/>
    </location>
</feature>
<proteinExistence type="predicted"/>
<accession>A0A1D1Y7C3</accession>
<name>A0A1D1Y7C3_9ARAE</name>
<feature type="coiled-coil region" evidence="1">
    <location>
        <begin position="383"/>
        <end position="424"/>
    </location>
</feature>
<dbReference type="PANTHER" id="PTHR36390">
    <property type="entry name" value="MYOSIN HEAVY CHAIN-LIKE PROTEIN"/>
    <property type="match status" value="1"/>
</dbReference>
<keyword evidence="1" id="KW-0175">Coiled coil</keyword>
<organism evidence="2">
    <name type="scientific">Anthurium amnicola</name>
    <dbReference type="NCBI Taxonomy" id="1678845"/>
    <lineage>
        <taxon>Eukaryota</taxon>
        <taxon>Viridiplantae</taxon>
        <taxon>Streptophyta</taxon>
        <taxon>Embryophyta</taxon>
        <taxon>Tracheophyta</taxon>
        <taxon>Spermatophyta</taxon>
        <taxon>Magnoliopsida</taxon>
        <taxon>Liliopsida</taxon>
        <taxon>Araceae</taxon>
        <taxon>Pothoideae</taxon>
        <taxon>Potheae</taxon>
        <taxon>Anthurium</taxon>
    </lineage>
</organism>
<feature type="non-terminal residue" evidence="2">
    <location>
        <position position="1"/>
    </location>
</feature>